<evidence type="ECO:0000256" key="4">
    <source>
        <dbReference type="ARBA" id="ARBA00022741"/>
    </source>
</evidence>
<dbReference type="GO" id="GO:0005525">
    <property type="term" value="F:GTP binding"/>
    <property type="evidence" value="ECO:0007669"/>
    <property type="project" value="UniProtKB-KW"/>
</dbReference>
<keyword evidence="10" id="KW-1185">Reference proteome</keyword>
<feature type="domain" description="MobA-like NTP transferase" evidence="8">
    <location>
        <begin position="6"/>
        <end position="151"/>
    </location>
</feature>
<keyword evidence="4" id="KW-0547">Nucleotide-binding</keyword>
<evidence type="ECO:0000256" key="6">
    <source>
        <dbReference type="ARBA" id="ARBA00023134"/>
    </source>
</evidence>
<dbReference type="InterPro" id="IPR013482">
    <property type="entry name" value="Molybde_CF_guanTrfase"/>
</dbReference>
<keyword evidence="5" id="KW-0460">Magnesium</keyword>
<dbReference type="PANTHER" id="PTHR19136:SF81">
    <property type="entry name" value="MOLYBDENUM COFACTOR GUANYLYLTRANSFERASE"/>
    <property type="match status" value="1"/>
</dbReference>
<dbReference type="Proteomes" id="UP001155483">
    <property type="component" value="Unassembled WGS sequence"/>
</dbReference>
<dbReference type="PANTHER" id="PTHR19136">
    <property type="entry name" value="MOLYBDENUM COFACTOR GUANYLYLTRANSFERASE"/>
    <property type="match status" value="1"/>
</dbReference>
<keyword evidence="9" id="KW-0548">Nucleotidyltransferase</keyword>
<name>A0A9X2XXJ5_9BACT</name>
<dbReference type="EMBL" id="JAOTIF010000015">
    <property type="protein sequence ID" value="MCU7550780.1"/>
    <property type="molecule type" value="Genomic_DNA"/>
</dbReference>
<evidence type="ECO:0000313" key="9">
    <source>
        <dbReference type="EMBL" id="MCU7550780.1"/>
    </source>
</evidence>
<sequence>MQNLLGVILCGGESKRMGTDKGLIQQDGKTWAQIVANKIPALGLPVVISINDRQVEDYGRIFSSDHLVVDNVDINGPLRGLLTVHQSFPQSDILLLACDLIDMDTDTIQNLISVAKADENYEFYVYENHGLAEPFCAIYTSKGLKSVYDKALQHGLTQNSFQSVLANGKTKRIVLNNPDPFRNYNTMPGHHKF</sequence>
<accession>A0A9X2XXJ5</accession>
<keyword evidence="2" id="KW-0808">Transferase</keyword>
<reference evidence="9" key="1">
    <citation type="submission" date="2022-09" db="EMBL/GenBank/DDBJ databases">
        <authorList>
            <person name="Yuan C."/>
            <person name="Ke Z."/>
        </authorList>
    </citation>
    <scope>NUCLEOTIDE SEQUENCE</scope>
    <source>
        <strain evidence="9">LB-8</strain>
    </source>
</reference>
<evidence type="ECO:0000256" key="5">
    <source>
        <dbReference type="ARBA" id="ARBA00022842"/>
    </source>
</evidence>
<dbReference type="RefSeq" id="WP_279298218.1">
    <property type="nucleotide sequence ID" value="NZ_JAOTIF010000015.1"/>
</dbReference>
<evidence type="ECO:0000313" key="10">
    <source>
        <dbReference type="Proteomes" id="UP001155483"/>
    </source>
</evidence>
<organism evidence="9 10">
    <name type="scientific">Paraflavisolibacter caeni</name>
    <dbReference type="NCBI Taxonomy" id="2982496"/>
    <lineage>
        <taxon>Bacteria</taxon>
        <taxon>Pseudomonadati</taxon>
        <taxon>Bacteroidota</taxon>
        <taxon>Chitinophagia</taxon>
        <taxon>Chitinophagales</taxon>
        <taxon>Chitinophagaceae</taxon>
        <taxon>Paraflavisolibacter</taxon>
    </lineage>
</organism>
<reference evidence="9" key="2">
    <citation type="submission" date="2023-04" db="EMBL/GenBank/DDBJ databases">
        <title>Paracnuella aquatica gen. nov., sp. nov., a member of the family Chitinophagaceae isolated from a hot spring.</title>
        <authorList>
            <person name="Wang C."/>
        </authorList>
    </citation>
    <scope>NUCLEOTIDE SEQUENCE</scope>
    <source>
        <strain evidence="9">LB-8</strain>
    </source>
</reference>
<evidence type="ECO:0000259" key="8">
    <source>
        <dbReference type="Pfam" id="PF12804"/>
    </source>
</evidence>
<dbReference type="InterPro" id="IPR029044">
    <property type="entry name" value="Nucleotide-diphossugar_trans"/>
</dbReference>
<dbReference type="InterPro" id="IPR025877">
    <property type="entry name" value="MobA-like_NTP_Trfase"/>
</dbReference>
<comment type="caution">
    <text evidence="9">The sequence shown here is derived from an EMBL/GenBank/DDBJ whole genome shotgun (WGS) entry which is preliminary data.</text>
</comment>
<dbReference type="AlphaFoldDB" id="A0A9X2XXJ5"/>
<keyword evidence="7" id="KW-0501">Molybdenum cofactor biosynthesis</keyword>
<dbReference type="GO" id="GO:0016779">
    <property type="term" value="F:nucleotidyltransferase activity"/>
    <property type="evidence" value="ECO:0007669"/>
    <property type="project" value="UniProtKB-KW"/>
</dbReference>
<dbReference type="GO" id="GO:0006777">
    <property type="term" value="P:Mo-molybdopterin cofactor biosynthetic process"/>
    <property type="evidence" value="ECO:0007669"/>
    <property type="project" value="UniProtKB-KW"/>
</dbReference>
<evidence type="ECO:0000256" key="7">
    <source>
        <dbReference type="ARBA" id="ARBA00023150"/>
    </source>
</evidence>
<keyword evidence="1" id="KW-0963">Cytoplasm</keyword>
<evidence type="ECO:0000256" key="3">
    <source>
        <dbReference type="ARBA" id="ARBA00022723"/>
    </source>
</evidence>
<evidence type="ECO:0000256" key="1">
    <source>
        <dbReference type="ARBA" id="ARBA00022490"/>
    </source>
</evidence>
<keyword evidence="3" id="KW-0479">Metal-binding</keyword>
<dbReference type="GO" id="GO:0046872">
    <property type="term" value="F:metal ion binding"/>
    <property type="evidence" value="ECO:0007669"/>
    <property type="project" value="UniProtKB-KW"/>
</dbReference>
<proteinExistence type="predicted"/>
<dbReference type="SUPFAM" id="SSF53448">
    <property type="entry name" value="Nucleotide-diphospho-sugar transferases"/>
    <property type="match status" value="1"/>
</dbReference>
<evidence type="ECO:0000256" key="2">
    <source>
        <dbReference type="ARBA" id="ARBA00022679"/>
    </source>
</evidence>
<dbReference type="CDD" id="cd02503">
    <property type="entry name" value="MobA"/>
    <property type="match status" value="1"/>
</dbReference>
<dbReference type="Pfam" id="PF12804">
    <property type="entry name" value="NTP_transf_3"/>
    <property type="match status" value="1"/>
</dbReference>
<protein>
    <submittedName>
        <fullName evidence="9">Molybdenum cofactor guanylyltransferase</fullName>
    </submittedName>
</protein>
<dbReference type="Gene3D" id="3.90.550.10">
    <property type="entry name" value="Spore Coat Polysaccharide Biosynthesis Protein SpsA, Chain A"/>
    <property type="match status" value="1"/>
</dbReference>
<keyword evidence="6" id="KW-0342">GTP-binding</keyword>
<gene>
    <name evidence="9" type="ORF">OCK74_16800</name>
</gene>